<keyword evidence="3" id="KW-1003">Cell membrane</keyword>
<dbReference type="AlphaFoldDB" id="A0AAI8TWA9"/>
<dbReference type="Gene3D" id="2.40.50.910">
    <property type="entry name" value="Type VII secretion system EccB, repeat 3 domain"/>
    <property type="match status" value="1"/>
</dbReference>
<dbReference type="Proteomes" id="UP001241092">
    <property type="component" value="Chromosome"/>
</dbReference>
<sequence>MAREPATRLQLSGHRFLLRRTAHALVRGDARMVDDPLRAQSISFASGCALAVVAVAAFLVLAFVRPGTALGSAPILISPKSGALYVQIDGVVHPVLNLASARLVTGAAADPQPVGDGALATARRGPLVGIPGAPARIGPPLALDESGWAVCDVADPVGTVLVAGRPHPGFRQLRRGQSLLVVARDEGAANTYLLFDGVRARVDLRDIAAVRALRMEDVAPLSVSRALLDSVPEVAAVRAPSIAAAGTPGPPVLDGLGVGTVIRVVRADGVEFYVVLTTGLQRVGQVAADLIRFTVPQPAGQPPEIAAATVAKVPFVHELPVGTLPERVQAGGAAVRCAGWDPRGSTTKTTLYTADSLSGAAVTVELAQHDGAGPNLDHVSIPAGRSALVRATGLAGDTVAGSLYLVDDLGVLYGVHDDDAAKRLGLPLPAVPGPWPMLRLLPAGPELSRDGASVVRDGLTAGSAAP</sequence>
<keyword evidence="4 10" id="KW-0812">Transmembrane</keyword>
<feature type="transmembrane region" description="Helical" evidence="10">
    <location>
        <begin position="42"/>
        <end position="64"/>
    </location>
</feature>
<comment type="similarity">
    <text evidence="2">Belongs to the EccB family.</text>
</comment>
<dbReference type="Gene3D" id="3.30.2390.20">
    <property type="entry name" value="Type VII secretion system EccB, repeat 1 domain"/>
    <property type="match status" value="1"/>
</dbReference>
<dbReference type="EC" id="3.6.-.-" evidence="11"/>
<reference evidence="11" key="1">
    <citation type="submission" date="2023-03" db="EMBL/GenBank/DDBJ databases">
        <title>Draft genome sequence of a Mycolicibacterium mageritense strain H4_3_1 isolated from a hybrid biological-inorganic system reactor.</title>
        <authorList>
            <person name="Feng X."/>
            <person name="Kazama D."/>
            <person name="Sato K."/>
            <person name="Kobayashi H."/>
        </authorList>
    </citation>
    <scope>NUCLEOTIDE SEQUENCE</scope>
    <source>
        <strain evidence="11">H4_3_1</strain>
    </source>
</reference>
<dbReference type="RefSeq" id="WP_276824486.1">
    <property type="nucleotide sequence ID" value="NZ_AP027452.1"/>
</dbReference>
<evidence type="ECO:0000256" key="6">
    <source>
        <dbReference type="ARBA" id="ARBA00022801"/>
    </source>
</evidence>
<keyword evidence="5" id="KW-0547">Nucleotide-binding</keyword>
<evidence type="ECO:0000256" key="3">
    <source>
        <dbReference type="ARBA" id="ARBA00022475"/>
    </source>
</evidence>
<dbReference type="NCBIfam" id="TIGR03919">
    <property type="entry name" value="T7SS_EccB"/>
    <property type="match status" value="1"/>
</dbReference>
<dbReference type="Pfam" id="PF05108">
    <property type="entry name" value="T7SS_ESX1_EccB"/>
    <property type="match status" value="1"/>
</dbReference>
<organism evidence="11 12">
    <name type="scientific">Mycolicibacterium mageritense</name>
    <name type="common">Mycobacterium mageritense</name>
    <dbReference type="NCBI Taxonomy" id="53462"/>
    <lineage>
        <taxon>Bacteria</taxon>
        <taxon>Bacillati</taxon>
        <taxon>Actinomycetota</taxon>
        <taxon>Actinomycetes</taxon>
        <taxon>Mycobacteriales</taxon>
        <taxon>Mycobacteriaceae</taxon>
        <taxon>Mycolicibacterium</taxon>
    </lineage>
</organism>
<dbReference type="GO" id="GO:0005524">
    <property type="term" value="F:ATP binding"/>
    <property type="evidence" value="ECO:0007669"/>
    <property type="project" value="UniProtKB-KW"/>
</dbReference>
<evidence type="ECO:0000313" key="11">
    <source>
        <dbReference type="EMBL" id="BDY30031.1"/>
    </source>
</evidence>
<dbReference type="GO" id="GO:0005886">
    <property type="term" value="C:plasma membrane"/>
    <property type="evidence" value="ECO:0007669"/>
    <property type="project" value="UniProtKB-SubCell"/>
</dbReference>
<dbReference type="PANTHER" id="PTHR40765:SF2">
    <property type="entry name" value="ESX-2 SECRETION SYSTEM ATPASE ECCB2"/>
    <property type="match status" value="1"/>
</dbReference>
<evidence type="ECO:0000313" key="12">
    <source>
        <dbReference type="Proteomes" id="UP001241092"/>
    </source>
</evidence>
<evidence type="ECO:0000256" key="7">
    <source>
        <dbReference type="ARBA" id="ARBA00022840"/>
    </source>
</evidence>
<dbReference type="GO" id="GO:0005576">
    <property type="term" value="C:extracellular region"/>
    <property type="evidence" value="ECO:0007669"/>
    <property type="project" value="TreeGrafter"/>
</dbReference>
<evidence type="ECO:0000256" key="9">
    <source>
        <dbReference type="ARBA" id="ARBA00023136"/>
    </source>
</evidence>
<evidence type="ECO:0000256" key="4">
    <source>
        <dbReference type="ARBA" id="ARBA00022692"/>
    </source>
</evidence>
<keyword evidence="6 11" id="KW-0378">Hydrolase</keyword>
<evidence type="ECO:0000256" key="10">
    <source>
        <dbReference type="SAM" id="Phobius"/>
    </source>
</evidence>
<accession>A0AAI8TWA9</accession>
<keyword evidence="9 10" id="KW-0472">Membrane</keyword>
<gene>
    <name evidence="11" type="primary">eccB3_3</name>
    <name evidence="11" type="ORF">hbim_03974</name>
</gene>
<proteinExistence type="inferred from homology"/>
<evidence type="ECO:0000256" key="2">
    <source>
        <dbReference type="ARBA" id="ARBA00008149"/>
    </source>
</evidence>
<protein>
    <submittedName>
        <fullName evidence="11">ESX-3 secretion system ATPase EccB3</fullName>
        <ecNumber evidence="11">3.6.-.-</ecNumber>
    </submittedName>
</protein>
<evidence type="ECO:0000256" key="1">
    <source>
        <dbReference type="ARBA" id="ARBA00004162"/>
    </source>
</evidence>
<keyword evidence="8 10" id="KW-1133">Transmembrane helix</keyword>
<dbReference type="InterPro" id="IPR044857">
    <property type="entry name" value="T7SS_EccB_R1"/>
</dbReference>
<evidence type="ECO:0000256" key="8">
    <source>
        <dbReference type="ARBA" id="ARBA00022989"/>
    </source>
</evidence>
<dbReference type="GO" id="GO:0016787">
    <property type="term" value="F:hydrolase activity"/>
    <property type="evidence" value="ECO:0007669"/>
    <property type="project" value="UniProtKB-KW"/>
</dbReference>
<dbReference type="PANTHER" id="PTHR40765">
    <property type="entry name" value="ESX-2 SECRETION SYSTEM ATPASE ECCB2"/>
    <property type="match status" value="1"/>
</dbReference>
<keyword evidence="7" id="KW-0067">ATP-binding</keyword>
<comment type="subcellular location">
    <subcellularLocation>
        <location evidence="1">Cell membrane</location>
        <topology evidence="1">Single-pass membrane protein</topology>
    </subcellularLocation>
</comment>
<evidence type="ECO:0000256" key="5">
    <source>
        <dbReference type="ARBA" id="ARBA00022741"/>
    </source>
</evidence>
<name>A0AAI8TWA9_MYCME</name>
<dbReference type="InterPro" id="IPR007795">
    <property type="entry name" value="T7SS_EccB"/>
</dbReference>
<dbReference type="InterPro" id="IPR042485">
    <property type="entry name" value="T7SS_EccB_R3"/>
</dbReference>
<dbReference type="EMBL" id="AP027452">
    <property type="protein sequence ID" value="BDY30031.1"/>
    <property type="molecule type" value="Genomic_DNA"/>
</dbReference>